<evidence type="ECO:0000256" key="7">
    <source>
        <dbReference type="ARBA" id="ARBA00023136"/>
    </source>
</evidence>
<dbReference type="PROSITE" id="PS00211">
    <property type="entry name" value="ABC_TRANSPORTER_1"/>
    <property type="match status" value="1"/>
</dbReference>
<keyword evidence="6 8" id="KW-1133">Transmembrane helix</keyword>
<feature type="transmembrane region" description="Helical" evidence="8">
    <location>
        <begin position="486"/>
        <end position="509"/>
    </location>
</feature>
<dbReference type="EMBL" id="FNXT01001270">
    <property type="protein sequence ID" value="SZX76910.1"/>
    <property type="molecule type" value="Genomic_DNA"/>
</dbReference>
<proteinExistence type="predicted"/>
<dbReference type="Gene3D" id="3.40.50.300">
    <property type="entry name" value="P-loop containing nucleotide triphosphate hydrolases"/>
    <property type="match status" value="1"/>
</dbReference>
<dbReference type="STRING" id="3088.A0A383WHI8"/>
<protein>
    <recommendedName>
        <fullName evidence="9">ABC transporter domain-containing protein</fullName>
    </recommendedName>
</protein>
<feature type="transmembrane region" description="Helical" evidence="8">
    <location>
        <begin position="521"/>
        <end position="539"/>
    </location>
</feature>
<sequence length="695" mass="75507">MTAPAPAEKYTLSSQQTAHTMDDNFIPAMTTREVLHFYADITLPAPQRKARSMRVNEVLAAVGLETAAHTLALMGPSGAGKSTFMDILAMRKSVGSLSGRLLLSGRPANTSFIRKTAYVPQEDNFVPTMTTKETLDFYASVILPSSWSGAKKHERVVEVLDAVGLGHGHKTLVGGTLPGGLMMRGLSGGERKRLSIAAGILAAPALLFLDEPTSGLDSFAALSVMSHLQGMARGSGCIVISTIHQPRDAIWEMFDKVTLLAGGRLMYHGPRTNISAWFASLGYPRLHGSESDWLLDLVATGFDKPQQLFGNAMMAREDIPAAADAFLAHYLQTTNKNQQDTAGEAVSIHKPPKRSASASSLSALRSCVGGSGSLQAMQPARWEYPTSLGRQFCSLLWREVLAITRNPFDLAGRILTCTYLGLVFGLVFYNTPADTLPGVRTRMSICFVIPMVATLLPSVSISLYTNDKRIYLADSSAKLYRPWAYYSSKVLATSPFNVFGILCMAWVLYGMAGLRPGWQPVLKAGIVSGLLYLIAMQAMHLCSVVAPNQDLTFCAFLIWLVINFAMSSFFVNFREVTTNVWLTQLRYISVLYYSLEALTVNEFHGSSISCSGGLEPGLAGLAESALASITPCQHAMLQQLTQPQESCLIRNDALLEYMQYGRPFGVSVAILGGYLAVVHLLTYAALVLLARHEAR</sequence>
<keyword evidence="2" id="KW-0813">Transport</keyword>
<dbReference type="SMART" id="SM00382">
    <property type="entry name" value="AAA"/>
    <property type="match status" value="1"/>
</dbReference>
<feature type="transmembrane region" description="Helical" evidence="8">
    <location>
        <begin position="441"/>
        <end position="465"/>
    </location>
</feature>
<dbReference type="GO" id="GO:0005524">
    <property type="term" value="F:ATP binding"/>
    <property type="evidence" value="ECO:0007669"/>
    <property type="project" value="UniProtKB-KW"/>
</dbReference>
<dbReference type="Proteomes" id="UP000256970">
    <property type="component" value="Unassembled WGS sequence"/>
</dbReference>
<dbReference type="InterPro" id="IPR013525">
    <property type="entry name" value="ABC2_TM"/>
</dbReference>
<dbReference type="InterPro" id="IPR027417">
    <property type="entry name" value="P-loop_NTPase"/>
</dbReference>
<name>A0A383WHI8_TETOB</name>
<dbReference type="Pfam" id="PF01061">
    <property type="entry name" value="ABC2_membrane"/>
    <property type="match status" value="1"/>
</dbReference>
<dbReference type="InterPro" id="IPR003439">
    <property type="entry name" value="ABC_transporter-like_ATP-bd"/>
</dbReference>
<feature type="domain" description="ABC transporter" evidence="9">
    <location>
        <begin position="41"/>
        <end position="287"/>
    </location>
</feature>
<dbReference type="GO" id="GO:0016020">
    <property type="term" value="C:membrane"/>
    <property type="evidence" value="ECO:0007669"/>
    <property type="project" value="UniProtKB-SubCell"/>
</dbReference>
<evidence type="ECO:0000259" key="9">
    <source>
        <dbReference type="PROSITE" id="PS50893"/>
    </source>
</evidence>
<keyword evidence="5" id="KW-0067">ATP-binding</keyword>
<accession>A0A383WHI8</accession>
<evidence type="ECO:0000313" key="11">
    <source>
        <dbReference type="Proteomes" id="UP000256970"/>
    </source>
</evidence>
<evidence type="ECO:0000256" key="1">
    <source>
        <dbReference type="ARBA" id="ARBA00004141"/>
    </source>
</evidence>
<dbReference type="PANTHER" id="PTHR48041">
    <property type="entry name" value="ABC TRANSPORTER G FAMILY MEMBER 28"/>
    <property type="match status" value="1"/>
</dbReference>
<dbReference type="GO" id="GO:0016887">
    <property type="term" value="F:ATP hydrolysis activity"/>
    <property type="evidence" value="ECO:0007669"/>
    <property type="project" value="InterPro"/>
</dbReference>
<keyword evidence="11" id="KW-1185">Reference proteome</keyword>
<feature type="transmembrane region" description="Helical" evidence="8">
    <location>
        <begin position="551"/>
        <end position="571"/>
    </location>
</feature>
<feature type="transmembrane region" description="Helical" evidence="8">
    <location>
        <begin position="410"/>
        <end position="429"/>
    </location>
</feature>
<dbReference type="InterPro" id="IPR050352">
    <property type="entry name" value="ABCG_transporters"/>
</dbReference>
<evidence type="ECO:0000256" key="5">
    <source>
        <dbReference type="ARBA" id="ARBA00022840"/>
    </source>
</evidence>
<keyword evidence="4" id="KW-0547">Nucleotide-binding</keyword>
<reference evidence="10 11" key="1">
    <citation type="submission" date="2016-10" db="EMBL/GenBank/DDBJ databases">
        <authorList>
            <person name="Cai Z."/>
        </authorList>
    </citation>
    <scope>NUCLEOTIDE SEQUENCE [LARGE SCALE GENOMIC DNA]</scope>
</reference>
<dbReference type="Pfam" id="PF19055">
    <property type="entry name" value="ABC2_membrane_7"/>
    <property type="match status" value="1"/>
</dbReference>
<comment type="subcellular location">
    <subcellularLocation>
        <location evidence="1">Membrane</location>
        <topology evidence="1">Multi-pass membrane protein</topology>
    </subcellularLocation>
</comment>
<dbReference type="PANTHER" id="PTHR48041:SF139">
    <property type="entry name" value="PROTEIN SCARLET"/>
    <property type="match status" value="1"/>
</dbReference>
<evidence type="ECO:0000256" key="6">
    <source>
        <dbReference type="ARBA" id="ARBA00022989"/>
    </source>
</evidence>
<dbReference type="GO" id="GO:0140359">
    <property type="term" value="F:ABC-type transporter activity"/>
    <property type="evidence" value="ECO:0007669"/>
    <property type="project" value="InterPro"/>
</dbReference>
<evidence type="ECO:0000313" key="10">
    <source>
        <dbReference type="EMBL" id="SZX76910.1"/>
    </source>
</evidence>
<evidence type="ECO:0000256" key="8">
    <source>
        <dbReference type="SAM" id="Phobius"/>
    </source>
</evidence>
<dbReference type="InterPro" id="IPR003593">
    <property type="entry name" value="AAA+_ATPase"/>
</dbReference>
<keyword evidence="7 8" id="KW-0472">Membrane</keyword>
<gene>
    <name evidence="10" type="ORF">BQ4739_LOCUS17274</name>
</gene>
<dbReference type="InterPro" id="IPR017871">
    <property type="entry name" value="ABC_transporter-like_CS"/>
</dbReference>
<dbReference type="PROSITE" id="PS50893">
    <property type="entry name" value="ABC_TRANSPORTER_2"/>
    <property type="match status" value="1"/>
</dbReference>
<dbReference type="Pfam" id="PF00005">
    <property type="entry name" value="ABC_tran"/>
    <property type="match status" value="1"/>
</dbReference>
<feature type="transmembrane region" description="Helical" evidence="8">
    <location>
        <begin position="664"/>
        <end position="690"/>
    </location>
</feature>
<organism evidence="10 11">
    <name type="scientific">Tetradesmus obliquus</name>
    <name type="common">Green alga</name>
    <name type="synonym">Acutodesmus obliquus</name>
    <dbReference type="NCBI Taxonomy" id="3088"/>
    <lineage>
        <taxon>Eukaryota</taxon>
        <taxon>Viridiplantae</taxon>
        <taxon>Chlorophyta</taxon>
        <taxon>core chlorophytes</taxon>
        <taxon>Chlorophyceae</taxon>
        <taxon>CS clade</taxon>
        <taxon>Sphaeropleales</taxon>
        <taxon>Scenedesmaceae</taxon>
        <taxon>Tetradesmus</taxon>
    </lineage>
</organism>
<evidence type="ECO:0000256" key="3">
    <source>
        <dbReference type="ARBA" id="ARBA00022692"/>
    </source>
</evidence>
<dbReference type="InterPro" id="IPR043926">
    <property type="entry name" value="ABCG_dom"/>
</dbReference>
<evidence type="ECO:0000256" key="2">
    <source>
        <dbReference type="ARBA" id="ARBA00022448"/>
    </source>
</evidence>
<dbReference type="AlphaFoldDB" id="A0A383WHI8"/>
<evidence type="ECO:0000256" key="4">
    <source>
        <dbReference type="ARBA" id="ARBA00022741"/>
    </source>
</evidence>
<keyword evidence="3 8" id="KW-0812">Transmembrane</keyword>
<dbReference type="SUPFAM" id="SSF52540">
    <property type="entry name" value="P-loop containing nucleoside triphosphate hydrolases"/>
    <property type="match status" value="1"/>
</dbReference>